<keyword evidence="5" id="KW-1133">Transmembrane helix</keyword>
<reference evidence="7" key="1">
    <citation type="submission" date="2016-05" db="EMBL/GenBank/DDBJ databases">
        <authorList>
            <person name="Naeem Raeece"/>
        </authorList>
    </citation>
    <scope>NUCLEOTIDE SEQUENCE [LARGE SCALE GENOMIC DNA]</scope>
</reference>
<evidence type="ECO:0000256" key="2">
    <source>
        <dbReference type="ARBA" id="ARBA00022679"/>
    </source>
</evidence>
<keyword evidence="5" id="KW-0812">Transmembrane</keyword>
<dbReference type="FunFam" id="3.40.630.70:FF:000002">
    <property type="entry name" value="Leu/Phe-tRNA protein transferase"/>
    <property type="match status" value="1"/>
</dbReference>
<sequence length="661" mass="74729">MTAGLALSMSVSEPVLVFTFNINIQRVLMKIMFIFIIELFLEILASLLNCIIQDFYLQEVSLFTIMNFMFFMHPLGFILALFLKMDIYRLRLLEPDKHGCSGGQSDCFPPAKGVASVARRGKRCKTKKKKVSTSSHLDFGTPCSITVFCVFPLILIRHEQEVIFATPAISASVIAALALRTVLLILVPKPRREERQLQTSGSKIKGRLFFLEGRRRYKRMSTCESFESNVTKKTNDAGDTAFKDGQDSDHGTDRADHTNYADCADPAESADCADPAESAYCADPAESADCADPAESADCADPAESAYCADPAESAYCADPAESADCADPADGADHSDELEDDVNINKIVKRMSIEDPEALEKVYNLIKSNSCLKYYPLLTPYHNIKKTIDILIKENYEHENTWCVHCDARFISQLFYEGFIPVASKQKSYQMENEEIIVVKENVLIPKLHYIRSCMHPSEIHISKKVKKKCKHFYVTINKDFDGVIKGIVEKHGHNWLYPFIQDEFKKIHNRSVTYKNVQLHSVELWYDNELVAGEIGNTVGSIYTSLTGFQRRNCAGTIQLCVLAKILEQQKFQLWDLGMLLPYKKDIGSKEIPMKEFFDKHRAFKHQHAEFKVPFTEKLNCSTLIKGPIPNEVDFSSHSLFIPCVETGEGEKKLLRMGK</sequence>
<dbReference type="GO" id="GO:0005737">
    <property type="term" value="C:cytoplasm"/>
    <property type="evidence" value="ECO:0007669"/>
    <property type="project" value="TreeGrafter"/>
</dbReference>
<dbReference type="InterPro" id="IPR042203">
    <property type="entry name" value="Leu/Phe-tRNA_Trfase_C"/>
</dbReference>
<dbReference type="AlphaFoldDB" id="A0A1A8VLM8"/>
<dbReference type="GO" id="GO:0030163">
    <property type="term" value="P:protein catabolic process"/>
    <property type="evidence" value="ECO:0007669"/>
    <property type="project" value="InterPro"/>
</dbReference>
<keyword evidence="2 6" id="KW-0808">Transferase</keyword>
<organism evidence="6 7">
    <name type="scientific">Plasmodium ovale curtisi</name>
    <dbReference type="NCBI Taxonomy" id="864141"/>
    <lineage>
        <taxon>Eukaryota</taxon>
        <taxon>Sar</taxon>
        <taxon>Alveolata</taxon>
        <taxon>Apicomplexa</taxon>
        <taxon>Aconoidasida</taxon>
        <taxon>Haemosporida</taxon>
        <taxon>Plasmodiidae</taxon>
        <taxon>Plasmodium</taxon>
        <taxon>Plasmodium (Plasmodium)</taxon>
    </lineage>
</organism>
<evidence type="ECO:0000256" key="4">
    <source>
        <dbReference type="SAM" id="MobiDB-lite"/>
    </source>
</evidence>
<evidence type="ECO:0000256" key="5">
    <source>
        <dbReference type="SAM" id="Phobius"/>
    </source>
</evidence>
<accession>A0A1A8VLM8</accession>
<dbReference type="SUPFAM" id="SSF55729">
    <property type="entry name" value="Acyl-CoA N-acyltransferases (Nat)"/>
    <property type="match status" value="1"/>
</dbReference>
<dbReference type="Proteomes" id="UP000078546">
    <property type="component" value="Unassembled WGS sequence"/>
</dbReference>
<dbReference type="PANTHER" id="PTHR30098:SF2">
    <property type="entry name" value="LEUCYL_PHENYLALANYL-TRNA--PROTEIN TRANSFERASE"/>
    <property type="match status" value="1"/>
</dbReference>
<dbReference type="Gene3D" id="3.40.630.70">
    <property type="entry name" value="Leucyl/phenylalanyl-tRNA-protein transferase, C-terminal domain"/>
    <property type="match status" value="1"/>
</dbReference>
<gene>
    <name evidence="6" type="ORF">POVCU1_005570</name>
</gene>
<name>A0A1A8VLM8_PLAOA</name>
<proteinExistence type="predicted"/>
<evidence type="ECO:0000256" key="1">
    <source>
        <dbReference type="ARBA" id="ARBA00022490"/>
    </source>
</evidence>
<dbReference type="EMBL" id="FLQV01000107">
    <property type="protein sequence ID" value="SBS81493.1"/>
    <property type="molecule type" value="Genomic_DNA"/>
</dbReference>
<feature type="transmembrane region" description="Helical" evidence="5">
    <location>
        <begin position="31"/>
        <end position="56"/>
    </location>
</feature>
<keyword evidence="3" id="KW-0012">Acyltransferase</keyword>
<feature type="transmembrane region" description="Helical" evidence="5">
    <location>
        <begin position="62"/>
        <end position="83"/>
    </location>
</feature>
<dbReference type="PANTHER" id="PTHR30098">
    <property type="entry name" value="LEUCYL/PHENYLALANYL-TRNA--PROTEIN TRANSFERASE"/>
    <property type="match status" value="1"/>
</dbReference>
<dbReference type="InterPro" id="IPR004616">
    <property type="entry name" value="Leu/Phe-tRNA_Trfase"/>
</dbReference>
<keyword evidence="5" id="KW-0472">Membrane</keyword>
<dbReference type="InterPro" id="IPR016181">
    <property type="entry name" value="Acyl_CoA_acyltransferase"/>
</dbReference>
<keyword evidence="1" id="KW-0963">Cytoplasm</keyword>
<dbReference type="Pfam" id="PF03588">
    <property type="entry name" value="Leu_Phe_trans"/>
    <property type="match status" value="1"/>
</dbReference>
<evidence type="ECO:0000313" key="6">
    <source>
        <dbReference type="EMBL" id="SBS81493.1"/>
    </source>
</evidence>
<dbReference type="GO" id="GO:0008914">
    <property type="term" value="F:leucyl-tRNA--protein transferase activity"/>
    <property type="evidence" value="ECO:0007669"/>
    <property type="project" value="InterPro"/>
</dbReference>
<evidence type="ECO:0000256" key="3">
    <source>
        <dbReference type="ARBA" id="ARBA00023315"/>
    </source>
</evidence>
<feature type="region of interest" description="Disordered" evidence="4">
    <location>
        <begin position="234"/>
        <end position="254"/>
    </location>
</feature>
<evidence type="ECO:0000313" key="7">
    <source>
        <dbReference type="Proteomes" id="UP000078546"/>
    </source>
</evidence>
<protein>
    <submittedName>
        <fullName evidence="6">Leu/Phe-tRNA protein transferase, putative</fullName>
    </submittedName>
</protein>